<dbReference type="AlphaFoldDB" id="A0A0D6JF00"/>
<evidence type="ECO:0000313" key="2">
    <source>
        <dbReference type="EMBL" id="CPR19132.1"/>
    </source>
</evidence>
<keyword evidence="1" id="KW-0812">Transmembrane</keyword>
<feature type="transmembrane region" description="Helical" evidence="1">
    <location>
        <begin position="65"/>
        <end position="95"/>
    </location>
</feature>
<evidence type="ECO:0000256" key="1">
    <source>
        <dbReference type="SAM" id="Phobius"/>
    </source>
</evidence>
<name>A0A0D6JF00_9HYPH</name>
<sequence>MKFNPHDHHQKRQQVFMSSVEWLANLFALLVAFFLTPEIYVRTVDWIVGFTASRYGTGFEDLTSFAWFAVSGLLVFFTARATLATAIVAGGLALATRFV</sequence>
<feature type="transmembrane region" description="Helical" evidence="1">
    <location>
        <begin position="20"/>
        <end position="40"/>
    </location>
</feature>
<gene>
    <name evidence="2" type="ORF">YBN1229_v1_2022</name>
</gene>
<dbReference type="OrthoDB" id="7631068at2"/>
<protein>
    <submittedName>
        <fullName evidence="2">Uncharacterized protein</fullName>
    </submittedName>
</protein>
<reference evidence="3" key="1">
    <citation type="submission" date="2015-02" db="EMBL/GenBank/DDBJ databases">
        <authorList>
            <person name="Chooi Y.-H."/>
        </authorList>
    </citation>
    <scope>NUCLEOTIDE SEQUENCE [LARGE SCALE GENOMIC DNA]</scope>
    <source>
        <strain evidence="3">strain Y</strain>
    </source>
</reference>
<dbReference type="Proteomes" id="UP000033187">
    <property type="component" value="Chromosome 1"/>
</dbReference>
<dbReference type="KEGG" id="fil:BN1229_v1_2019"/>
<dbReference type="KEGG" id="fiy:BN1229_v1_2022"/>
<dbReference type="EMBL" id="LN829119">
    <property type="protein sequence ID" value="CPR19132.1"/>
    <property type="molecule type" value="Genomic_DNA"/>
</dbReference>
<dbReference type="RefSeq" id="WP_046478091.1">
    <property type="nucleotide sequence ID" value="NZ_LN829118.1"/>
</dbReference>
<accession>A0A0D6JF00</accession>
<keyword evidence="3" id="KW-1185">Reference proteome</keyword>
<proteinExistence type="predicted"/>
<keyword evidence="1" id="KW-0472">Membrane</keyword>
<evidence type="ECO:0000313" key="3">
    <source>
        <dbReference type="Proteomes" id="UP000033187"/>
    </source>
</evidence>
<organism evidence="2 3">
    <name type="scientific">Candidatus Filomicrobium marinum</name>
    <dbReference type="NCBI Taxonomy" id="1608628"/>
    <lineage>
        <taxon>Bacteria</taxon>
        <taxon>Pseudomonadati</taxon>
        <taxon>Pseudomonadota</taxon>
        <taxon>Alphaproteobacteria</taxon>
        <taxon>Hyphomicrobiales</taxon>
        <taxon>Hyphomicrobiaceae</taxon>
        <taxon>Filomicrobium</taxon>
    </lineage>
</organism>
<keyword evidence="1" id="KW-1133">Transmembrane helix</keyword>